<accession>A0ACC5UBD1</accession>
<evidence type="ECO:0000313" key="1">
    <source>
        <dbReference type="EMBL" id="MBU2951585.1"/>
    </source>
</evidence>
<organism evidence="1 2">
    <name type="scientific">Pseudotamlana agarivorans</name>
    <dbReference type="NCBI Taxonomy" id="481183"/>
    <lineage>
        <taxon>Bacteria</taxon>
        <taxon>Pseudomonadati</taxon>
        <taxon>Bacteroidota</taxon>
        <taxon>Flavobacteriia</taxon>
        <taxon>Flavobacteriales</taxon>
        <taxon>Flavobacteriaceae</taxon>
        <taxon>Pseudotamlana</taxon>
    </lineage>
</organism>
<protein>
    <submittedName>
        <fullName evidence="1">Uncharacterized protein</fullName>
    </submittedName>
</protein>
<proteinExistence type="predicted"/>
<comment type="caution">
    <text evidence="1">The sequence shown here is derived from an EMBL/GenBank/DDBJ whole genome shotgun (WGS) entry which is preliminary data.</text>
</comment>
<gene>
    <name evidence="1" type="ORF">KO493_12835</name>
</gene>
<reference evidence="1" key="1">
    <citation type="submission" date="2021-05" db="EMBL/GenBank/DDBJ databases">
        <title>Draft genomes of bacteria isolated from model marine particles.</title>
        <authorList>
            <person name="Datta M.S."/>
            <person name="Schwartzman J.A."/>
            <person name="Enke T.N."/>
            <person name="Saavedra J."/>
            <person name="Cermak N."/>
            <person name="Cordero O.X."/>
        </authorList>
    </citation>
    <scope>NUCLEOTIDE SEQUENCE</scope>
    <source>
        <strain evidence="1">I2M19</strain>
    </source>
</reference>
<evidence type="ECO:0000313" key="2">
    <source>
        <dbReference type="Proteomes" id="UP001647509"/>
    </source>
</evidence>
<dbReference type="EMBL" id="JAHKPD010000018">
    <property type="protein sequence ID" value="MBU2951585.1"/>
    <property type="molecule type" value="Genomic_DNA"/>
</dbReference>
<dbReference type="Proteomes" id="UP001647509">
    <property type="component" value="Unassembled WGS sequence"/>
</dbReference>
<keyword evidence="2" id="KW-1185">Reference proteome</keyword>
<name>A0ACC5UBD1_9FLAO</name>
<sequence length="68" mass="7839">MKGQIFGINFEDFFNVQINGDNLYYSHLENGKIERVNKAIEIGIKYSNHPLKETKIKVAKTPESLLNQ</sequence>